<evidence type="ECO:0000313" key="2">
    <source>
        <dbReference type="EMBL" id="KNX39842.1"/>
    </source>
</evidence>
<dbReference type="InterPro" id="IPR013216">
    <property type="entry name" value="Methyltransf_11"/>
</dbReference>
<reference evidence="3" key="1">
    <citation type="submission" date="2015-07" db="EMBL/GenBank/DDBJ databases">
        <title>Draft Genome Sequence of Roseovarius tolerans EL-164, a producer of N-Acylated Alanine Methyl Esters (NAMEs).</title>
        <authorList>
            <person name="Voget S."/>
            <person name="Bruns H."/>
            <person name="Wagner-Doebler I."/>
            <person name="Schulz S."/>
            <person name="Daniel R."/>
        </authorList>
    </citation>
    <scope>NUCLEOTIDE SEQUENCE [LARGE SCALE GENOMIC DNA]</scope>
    <source>
        <strain evidence="3">EL-164</strain>
    </source>
</reference>
<sequence length="192" mass="22399">MPDQWPDNLNSYTINDIDQQELDLAPAQNKTQCFDICDTVEHLNNSYDIIFSRFVGEHVRDGEKMHRNILSMLRPGGTAFHFVPTLYSLPFFVNWLVPETFARQVLFVVNPSRGKMKVKFPAHYSWCRGSNSAMQKRLKELGYSAVHIDRFYGHHYFQKIPVLKGFERTTRNLLRKTDLTPFGSYAYITVTK</sequence>
<dbReference type="GO" id="GO:0008757">
    <property type="term" value="F:S-adenosylmethionine-dependent methyltransferase activity"/>
    <property type="evidence" value="ECO:0007669"/>
    <property type="project" value="InterPro"/>
</dbReference>
<dbReference type="Pfam" id="PF08241">
    <property type="entry name" value="Methyltransf_11"/>
    <property type="match status" value="1"/>
</dbReference>
<accession>A0A0L6CQ14</accession>
<name>A0A0L6CQ14_9RHOB</name>
<dbReference type="GO" id="GO:0032259">
    <property type="term" value="P:methylation"/>
    <property type="evidence" value="ECO:0007669"/>
    <property type="project" value="UniProtKB-KW"/>
</dbReference>
<dbReference type="InterPro" id="IPR029063">
    <property type="entry name" value="SAM-dependent_MTases_sf"/>
</dbReference>
<dbReference type="EMBL" id="LGVV01000096">
    <property type="protein sequence ID" value="KNX39842.1"/>
    <property type="molecule type" value="Genomic_DNA"/>
</dbReference>
<dbReference type="Gene3D" id="3.40.50.150">
    <property type="entry name" value="Vaccinia Virus protein VP39"/>
    <property type="match status" value="1"/>
</dbReference>
<comment type="caution">
    <text evidence="2">The sequence shown here is derived from an EMBL/GenBank/DDBJ whole genome shotgun (WGS) entry which is preliminary data.</text>
</comment>
<organism evidence="2 3">
    <name type="scientific">Roseovarius tolerans</name>
    <dbReference type="NCBI Taxonomy" id="74031"/>
    <lineage>
        <taxon>Bacteria</taxon>
        <taxon>Pseudomonadati</taxon>
        <taxon>Pseudomonadota</taxon>
        <taxon>Alphaproteobacteria</taxon>
        <taxon>Rhodobacterales</taxon>
        <taxon>Roseobacteraceae</taxon>
        <taxon>Roseovarius</taxon>
    </lineage>
</organism>
<evidence type="ECO:0000313" key="3">
    <source>
        <dbReference type="Proteomes" id="UP000037046"/>
    </source>
</evidence>
<keyword evidence="2" id="KW-0808">Transferase</keyword>
<proteinExistence type="predicted"/>
<feature type="domain" description="Methyltransferase type 11" evidence="1">
    <location>
        <begin position="10"/>
        <end position="79"/>
    </location>
</feature>
<dbReference type="SUPFAM" id="SSF53335">
    <property type="entry name" value="S-adenosyl-L-methionine-dependent methyltransferases"/>
    <property type="match status" value="1"/>
</dbReference>
<keyword evidence="2" id="KW-0489">Methyltransferase</keyword>
<dbReference type="AlphaFoldDB" id="A0A0L6CQ14"/>
<evidence type="ECO:0000259" key="1">
    <source>
        <dbReference type="Pfam" id="PF08241"/>
    </source>
</evidence>
<dbReference type="PATRIC" id="fig|74031.6.peg.3718"/>
<keyword evidence="3" id="KW-1185">Reference proteome</keyword>
<gene>
    <name evidence="2" type="ORF">ROTO_36220</name>
</gene>
<protein>
    <submittedName>
        <fullName evidence="2">Methyltransferase domain protein</fullName>
    </submittedName>
</protein>
<dbReference type="Proteomes" id="UP000037046">
    <property type="component" value="Unassembled WGS sequence"/>
</dbReference>